<dbReference type="HOGENOM" id="CLU_020132_0_0_1"/>
<accession>A0A099P6R4</accession>
<feature type="compositionally biased region" description="Polar residues" evidence="1">
    <location>
        <begin position="715"/>
        <end position="728"/>
    </location>
</feature>
<proteinExistence type="predicted"/>
<comment type="caution">
    <text evidence="3">The sequence shown here is derived from an EMBL/GenBank/DDBJ whole genome shotgun (WGS) entry which is preliminary data.</text>
</comment>
<dbReference type="GO" id="GO:0000981">
    <property type="term" value="F:DNA-binding transcription factor activity, RNA polymerase II-specific"/>
    <property type="evidence" value="ECO:0007669"/>
    <property type="project" value="InterPro"/>
</dbReference>
<evidence type="ECO:0000313" key="4">
    <source>
        <dbReference type="Proteomes" id="UP000029867"/>
    </source>
</evidence>
<dbReference type="EMBL" id="JQFK01000001">
    <property type="protein sequence ID" value="KGK40753.1"/>
    <property type="molecule type" value="Genomic_DNA"/>
</dbReference>
<feature type="region of interest" description="Disordered" evidence="1">
    <location>
        <begin position="689"/>
        <end position="728"/>
    </location>
</feature>
<evidence type="ECO:0000313" key="3">
    <source>
        <dbReference type="EMBL" id="KGK40753.1"/>
    </source>
</evidence>
<feature type="compositionally biased region" description="Polar residues" evidence="1">
    <location>
        <begin position="689"/>
        <end position="700"/>
    </location>
</feature>
<protein>
    <recommendedName>
        <fullName evidence="2">Zn(2)-C6 fungal-type domain-containing protein</fullName>
    </recommendedName>
</protein>
<dbReference type="VEuPathDB" id="FungiDB:C5L36_0A10690"/>
<dbReference type="InterPro" id="IPR001138">
    <property type="entry name" value="Zn2Cys6_DnaBD"/>
</dbReference>
<feature type="compositionally biased region" description="Basic residues" evidence="1">
    <location>
        <begin position="52"/>
        <end position="62"/>
    </location>
</feature>
<dbReference type="CDD" id="cd00067">
    <property type="entry name" value="GAL4"/>
    <property type="match status" value="1"/>
</dbReference>
<feature type="region of interest" description="Disordered" evidence="1">
    <location>
        <begin position="345"/>
        <end position="366"/>
    </location>
</feature>
<dbReference type="AlphaFoldDB" id="A0A099P6R4"/>
<name>A0A099P6R4_PICKU</name>
<sequence length="847" mass="94948">MGLKAKSINKTPKHVSRACLECRTRHQKCDGQEPQCGRCTKLNRKCTYVKSHRGGSRKKGVSVKRSPTNSVTKNELSNGEDSSENSSSSTLLTANHNISSSTSKSPAVYPFRDHKSDILPCVKNGLDFMADNPGCKEDCLSVENYNKLPNCMKNPSIHKLTKINSHPLFVDSKENDPLDIVFDKTKVLSSLEDCYISPSLLKNLNVDNFISSFYNSFYNAHPFLPEKEHFHEYIDSIPFKNDLLLAMKIMADGQTTSKYARDLETINYLISAIVTYVRQIGRDFVSLQTMLLLAMISHISSLHDLSNMLREATVSLALELKMNYIDEENVPQVFLDVNGFLTERDDSSPASKNSPTDTPKDELFNSRRTSNIPRNILIDTVRRTFWELYFFDSIAGTASGNTKSKLATQRCLVLYPDTVASHKFDFKSRAESCKLVNDAISLNIAIQTSTDSVPHLNHMRAALGNWEMKISNPDTFGMPYLIDKHGFVNEGLFEAIVLLNYAGIFTHRPFSFLWRPNVPKMPRCCDKGDPVEERCEPLENAESQTNSEARKIIETRKTIDCANFLMKTLLDTDPGTTCKRTPFLACALAFSSLVHLSAYAWVESHINPDDSDEDNDLNVSASELEVYTEYIKLEIGSILQISRHWSLSAKLITHIAETLARVSPKLYKKVQAGILGLGFNIATVLQSVPPSPTEVSNTTPELFEHKSAKKREARTSSNKSLISPQPNATPSLTSDFMHYSQSLPNPQKLQYKEESNIDTRNQSVASVDWNSYNASDSNKQSNFMNEFAELVNGMNQSGDSEAVPLSVLGFQPENQTFDFLEPISPTSDTGCDWVDKNTFQFESFPNA</sequence>
<organism evidence="3 4">
    <name type="scientific">Pichia kudriavzevii</name>
    <name type="common">Yeast</name>
    <name type="synonym">Issatchenkia orientalis</name>
    <dbReference type="NCBI Taxonomy" id="4909"/>
    <lineage>
        <taxon>Eukaryota</taxon>
        <taxon>Fungi</taxon>
        <taxon>Dikarya</taxon>
        <taxon>Ascomycota</taxon>
        <taxon>Saccharomycotina</taxon>
        <taxon>Pichiomycetes</taxon>
        <taxon>Pichiales</taxon>
        <taxon>Pichiaceae</taxon>
        <taxon>Pichia</taxon>
    </lineage>
</organism>
<feature type="domain" description="Zn(2)-C6 fungal-type" evidence="2">
    <location>
        <begin position="18"/>
        <end position="48"/>
    </location>
</feature>
<dbReference type="eggNOG" id="ENOG502RF8N">
    <property type="taxonomic scope" value="Eukaryota"/>
</dbReference>
<dbReference type="Gene3D" id="4.10.240.10">
    <property type="entry name" value="Zn(2)-C6 fungal-type DNA-binding domain"/>
    <property type="match status" value="1"/>
</dbReference>
<feature type="compositionally biased region" description="Polar residues" evidence="1">
    <location>
        <begin position="348"/>
        <end position="357"/>
    </location>
</feature>
<dbReference type="PANTHER" id="PTHR47431:SF1">
    <property type="entry name" value="ZN(II)2CYS6 TRANSCRIPTION FACTOR (EUROFUNG)"/>
    <property type="match status" value="1"/>
</dbReference>
<dbReference type="GO" id="GO:0008270">
    <property type="term" value="F:zinc ion binding"/>
    <property type="evidence" value="ECO:0007669"/>
    <property type="project" value="InterPro"/>
</dbReference>
<reference evidence="4" key="1">
    <citation type="journal article" date="2014" name="Microb. Cell Fact.">
        <title>Exploiting Issatchenkia orientalis SD108 for succinic acid production.</title>
        <authorList>
            <person name="Xiao H."/>
            <person name="Shao Z."/>
            <person name="Jiang Y."/>
            <person name="Dole S."/>
            <person name="Zhao H."/>
        </authorList>
    </citation>
    <scope>NUCLEOTIDE SEQUENCE [LARGE SCALE GENOMIC DNA]</scope>
    <source>
        <strain evidence="4">SD108</strain>
    </source>
</reference>
<dbReference type="Proteomes" id="UP000029867">
    <property type="component" value="Unassembled WGS sequence"/>
</dbReference>
<dbReference type="InterPro" id="IPR036864">
    <property type="entry name" value="Zn2-C6_fun-type_DNA-bd_sf"/>
</dbReference>
<feature type="compositionally biased region" description="Low complexity" evidence="1">
    <location>
        <begin position="74"/>
        <end position="91"/>
    </location>
</feature>
<dbReference type="PROSITE" id="PS00463">
    <property type="entry name" value="ZN2_CY6_FUNGAL_1"/>
    <property type="match status" value="1"/>
</dbReference>
<evidence type="ECO:0000256" key="1">
    <source>
        <dbReference type="SAM" id="MobiDB-lite"/>
    </source>
</evidence>
<dbReference type="SMART" id="SM00066">
    <property type="entry name" value="GAL4"/>
    <property type="match status" value="1"/>
</dbReference>
<dbReference type="Pfam" id="PF00172">
    <property type="entry name" value="Zn_clus"/>
    <property type="match status" value="1"/>
</dbReference>
<evidence type="ECO:0000259" key="2">
    <source>
        <dbReference type="PROSITE" id="PS50048"/>
    </source>
</evidence>
<dbReference type="SUPFAM" id="SSF57701">
    <property type="entry name" value="Zn2/Cys6 DNA-binding domain"/>
    <property type="match status" value="1"/>
</dbReference>
<feature type="region of interest" description="Disordered" evidence="1">
    <location>
        <begin position="52"/>
        <end position="91"/>
    </location>
</feature>
<dbReference type="CDD" id="cd12148">
    <property type="entry name" value="fungal_TF_MHR"/>
    <property type="match status" value="1"/>
</dbReference>
<dbReference type="PANTHER" id="PTHR47431">
    <property type="entry name" value="ZN(II)2CYS6 TRANSCRIPTION FACTOR (EUROFUNG)-RELATED"/>
    <property type="match status" value="1"/>
</dbReference>
<dbReference type="PROSITE" id="PS50048">
    <property type="entry name" value="ZN2_CY6_FUNGAL_2"/>
    <property type="match status" value="1"/>
</dbReference>
<gene>
    <name evidence="3" type="ORF">JL09_g54</name>
</gene>